<dbReference type="InterPro" id="IPR012337">
    <property type="entry name" value="RNaseH-like_sf"/>
</dbReference>
<dbReference type="InterPro" id="IPR013103">
    <property type="entry name" value="RVT_2"/>
</dbReference>
<sequence length="1108" mass="123992">MTYRIRDSTRHLTRSPFLKVSNSPPRVTAVKAAVVVLLRGNPQHALKDKGVIDSRCSRNMTVNMSYLSDFEELNGGYVAFRGKSKDGSLGYFSATKDETSPILKTFITGLENQLSLKVKVIRSDNGTEFKNYDLNQFCGIKGIKKEFSIPRTLQQNGIAKRKNKTLIEAARTILADSLLPILFWAKAVNTTCYVQNRIPYEKFDGKIDEGFLVGHSVSSKAFRVFNSRTRIVQESLHVNFMESKPNVAGSGPTWLFDIDSLTKTINYQPVTAGNQSNHCKDAAFDKKEPDFDAKNPESEVIVSPSNDPNMPELEDITYSDDEDDVGAKADFNNLETSIIVSLIPTTRVHKDHLVTQIIGDLSSATQTMSMTRVAKDHGGLSQMFNDDLNTFDLPHGKRAIGTKWVFRNKKDERGIVIRNKARFVTQGHTQEDGINYEEVFAPVARIEAIRLFLAYASFMGFMVYQLDVKSAFLYGTIEEEVHVSYERQVPDEFNGRTHILLGLQVKQKKDAIFISQDKYVAEILRKFGLTEGKSASTPIDTEKPLLKDPDGEDIDVHTYRSMIGSLMYLTSSRPDIMFAVCACARFHVTSKASDLHAVKRIFRYLKGKPYLGLWYPKDSPFDLVAYSDSDYAGASLDRKSTTRGYQMVSGKDSSHPLMADSLPKNLWYSTHHVTLMKSWLVQKQTALGVNTPRSDDDRLELMELTVFLSPKCMSAKRTSWNEFSSSMASAVIGLSSGKGFSGVKTPLFEGMLVEHQVIKEGDADGNDETVNAGDAAEGDVSAAHGEIPIVDEEPSIPSPTPPTPPPQSPQGRMIAEMDQDADVVLEDDKEDDREVADAVKDVKVNESVDIQGRQEGSQAKKFKIDLDYANKVLSMQEDESELAKVQEVVYVVTTAKIITEVVTTTSETITAASTIITAADAQVPAATLTAASDKGKGILVEEPKPLKKKQQIKQDEQYDRELHAKLNKNINWDEVIDHVKIKAKEDPAVKKYQALKRKPQTKAQARKNIMLYLKNVVGFKIDYFKGMSYDDILPIFEAKFNLNMAFLLKIKEHIEEDENKALQRLNETPAERAAKRQKLNEEVEELKRHLQIVPNEDDDVYTEATPLA</sequence>
<dbReference type="AlphaFoldDB" id="A0A6L2LZ43"/>
<dbReference type="Gene3D" id="3.30.420.10">
    <property type="entry name" value="Ribonuclease H-like superfamily/Ribonuclease H"/>
    <property type="match status" value="1"/>
</dbReference>
<dbReference type="PROSITE" id="PS50994">
    <property type="entry name" value="INTEGRASE"/>
    <property type="match status" value="1"/>
</dbReference>
<dbReference type="InterPro" id="IPR001584">
    <property type="entry name" value="Integrase_cat-core"/>
</dbReference>
<dbReference type="SUPFAM" id="SSF53098">
    <property type="entry name" value="Ribonuclease H-like"/>
    <property type="match status" value="1"/>
</dbReference>
<dbReference type="PANTHER" id="PTHR11439">
    <property type="entry name" value="GAG-POL-RELATED RETROTRANSPOSON"/>
    <property type="match status" value="1"/>
</dbReference>
<dbReference type="InterPro" id="IPR036397">
    <property type="entry name" value="RNaseH_sf"/>
</dbReference>
<protein>
    <recommendedName>
        <fullName evidence="2">Integrase catalytic domain-containing protein</fullName>
    </recommendedName>
</protein>
<accession>A0A6L2LZ43</accession>
<reference evidence="3" key="1">
    <citation type="journal article" date="2019" name="Sci. Rep.">
        <title>Draft genome of Tanacetum cinerariifolium, the natural source of mosquito coil.</title>
        <authorList>
            <person name="Yamashiro T."/>
            <person name="Shiraishi A."/>
            <person name="Satake H."/>
            <person name="Nakayama K."/>
        </authorList>
    </citation>
    <scope>NUCLEOTIDE SEQUENCE</scope>
</reference>
<feature type="region of interest" description="Disordered" evidence="1">
    <location>
        <begin position="790"/>
        <end position="812"/>
    </location>
</feature>
<dbReference type="GO" id="GO:0015074">
    <property type="term" value="P:DNA integration"/>
    <property type="evidence" value="ECO:0007669"/>
    <property type="project" value="InterPro"/>
</dbReference>
<proteinExistence type="predicted"/>
<dbReference type="GO" id="GO:0003676">
    <property type="term" value="F:nucleic acid binding"/>
    <property type="evidence" value="ECO:0007669"/>
    <property type="project" value="InterPro"/>
</dbReference>
<feature type="domain" description="Integrase catalytic" evidence="2">
    <location>
        <begin position="57"/>
        <end position="216"/>
    </location>
</feature>
<feature type="compositionally biased region" description="Pro residues" evidence="1">
    <location>
        <begin position="796"/>
        <end position="808"/>
    </location>
</feature>
<dbReference type="EMBL" id="BKCJ010005346">
    <property type="protein sequence ID" value="GEU66227.1"/>
    <property type="molecule type" value="Genomic_DNA"/>
</dbReference>
<gene>
    <name evidence="3" type="ORF">Tci_038205</name>
</gene>
<comment type="caution">
    <text evidence="3">The sequence shown here is derived from an EMBL/GenBank/DDBJ whole genome shotgun (WGS) entry which is preliminary data.</text>
</comment>
<dbReference type="Pfam" id="PF07727">
    <property type="entry name" value="RVT_2"/>
    <property type="match status" value="1"/>
</dbReference>
<dbReference type="PANTHER" id="PTHR11439:SF495">
    <property type="entry name" value="REVERSE TRANSCRIPTASE, RNA-DEPENDENT DNA POLYMERASE-RELATED"/>
    <property type="match status" value="1"/>
</dbReference>
<evidence type="ECO:0000313" key="3">
    <source>
        <dbReference type="EMBL" id="GEU66227.1"/>
    </source>
</evidence>
<organism evidence="3">
    <name type="scientific">Tanacetum cinerariifolium</name>
    <name type="common">Dalmatian daisy</name>
    <name type="synonym">Chrysanthemum cinerariifolium</name>
    <dbReference type="NCBI Taxonomy" id="118510"/>
    <lineage>
        <taxon>Eukaryota</taxon>
        <taxon>Viridiplantae</taxon>
        <taxon>Streptophyta</taxon>
        <taxon>Embryophyta</taxon>
        <taxon>Tracheophyta</taxon>
        <taxon>Spermatophyta</taxon>
        <taxon>Magnoliopsida</taxon>
        <taxon>eudicotyledons</taxon>
        <taxon>Gunneridae</taxon>
        <taxon>Pentapetalae</taxon>
        <taxon>asterids</taxon>
        <taxon>campanulids</taxon>
        <taxon>Asterales</taxon>
        <taxon>Asteraceae</taxon>
        <taxon>Asteroideae</taxon>
        <taxon>Anthemideae</taxon>
        <taxon>Anthemidinae</taxon>
        <taxon>Tanacetum</taxon>
    </lineage>
</organism>
<name>A0A6L2LZ43_TANCI</name>
<dbReference type="Pfam" id="PF25597">
    <property type="entry name" value="SH3_retrovirus"/>
    <property type="match status" value="1"/>
</dbReference>
<dbReference type="InterPro" id="IPR057670">
    <property type="entry name" value="SH3_retrovirus"/>
</dbReference>
<evidence type="ECO:0000259" key="2">
    <source>
        <dbReference type="PROSITE" id="PS50994"/>
    </source>
</evidence>
<evidence type="ECO:0000256" key="1">
    <source>
        <dbReference type="SAM" id="MobiDB-lite"/>
    </source>
</evidence>